<gene>
    <name evidence="2" type="ORF">C1H71_18045</name>
</gene>
<keyword evidence="3" id="KW-1185">Reference proteome</keyword>
<dbReference type="PANTHER" id="PTHR43792:SF1">
    <property type="entry name" value="N-ACETYLTRANSFERASE DOMAIN-CONTAINING PROTEIN"/>
    <property type="match status" value="1"/>
</dbReference>
<dbReference type="RefSeq" id="WP_130107753.1">
    <property type="nucleotide sequence ID" value="NZ_CP025781.1"/>
</dbReference>
<sequence>MHFFIETPRLILRDFIADDLAAYTALSQNEKYQRFYSEVDCSSSKATQLVGLFIEQAAETPRNKFQLAMIDKTSQQLIGTAGLRVEADQQASIGCGIARAYQGAGHAAEAMCALVAYGFKQQNLHRIYAETIANNKAAIALCTQFGMREEARFLEHRYFKNKWWDTVILAILKSEWQANY</sequence>
<dbReference type="PROSITE" id="PS51186">
    <property type="entry name" value="GNAT"/>
    <property type="match status" value="1"/>
</dbReference>
<protein>
    <submittedName>
        <fullName evidence="2">GNAT family N-acetyltransferase</fullName>
    </submittedName>
</protein>
<keyword evidence="2" id="KW-0808">Transferase</keyword>
<accession>A0A7G3GCP0</accession>
<dbReference type="InterPro" id="IPR000182">
    <property type="entry name" value="GNAT_dom"/>
</dbReference>
<dbReference type="PANTHER" id="PTHR43792">
    <property type="entry name" value="GNAT FAMILY, PUTATIVE (AFU_ORTHOLOGUE AFUA_3G00765)-RELATED-RELATED"/>
    <property type="match status" value="1"/>
</dbReference>
<dbReference type="Proteomes" id="UP000515917">
    <property type="component" value="Chromosome"/>
</dbReference>
<dbReference type="InterPro" id="IPR016181">
    <property type="entry name" value="Acyl_CoA_acyltransferase"/>
</dbReference>
<organism evidence="2 3">
    <name type="scientific">Iodobacter fluviatilis</name>
    <dbReference type="NCBI Taxonomy" id="537"/>
    <lineage>
        <taxon>Bacteria</taxon>
        <taxon>Pseudomonadati</taxon>
        <taxon>Pseudomonadota</taxon>
        <taxon>Betaproteobacteria</taxon>
        <taxon>Neisseriales</taxon>
        <taxon>Chitinibacteraceae</taxon>
        <taxon>Iodobacter</taxon>
    </lineage>
</organism>
<reference evidence="2 3" key="1">
    <citation type="submission" date="2018-01" db="EMBL/GenBank/DDBJ databases">
        <title>Genome sequence of Iodobacter sp. strain PCH194 isolated from Indian Trans-Himalaya.</title>
        <authorList>
            <person name="Kumar V."/>
            <person name="Thakur V."/>
            <person name="Kumar S."/>
            <person name="Singh D."/>
        </authorList>
    </citation>
    <scope>NUCLEOTIDE SEQUENCE [LARGE SCALE GENOMIC DNA]</scope>
    <source>
        <strain evidence="2 3">PCH194</strain>
    </source>
</reference>
<dbReference type="InterPro" id="IPR051531">
    <property type="entry name" value="N-acetyltransferase"/>
</dbReference>
<dbReference type="AlphaFoldDB" id="A0A7G3GCP0"/>
<dbReference type="Pfam" id="PF13302">
    <property type="entry name" value="Acetyltransf_3"/>
    <property type="match status" value="1"/>
</dbReference>
<dbReference type="SUPFAM" id="SSF55729">
    <property type="entry name" value="Acyl-CoA N-acyltransferases (Nat)"/>
    <property type="match status" value="1"/>
</dbReference>
<dbReference type="EMBL" id="CP025781">
    <property type="protein sequence ID" value="QBC45247.1"/>
    <property type="molecule type" value="Genomic_DNA"/>
</dbReference>
<dbReference type="GO" id="GO:0016747">
    <property type="term" value="F:acyltransferase activity, transferring groups other than amino-acyl groups"/>
    <property type="evidence" value="ECO:0007669"/>
    <property type="project" value="InterPro"/>
</dbReference>
<dbReference type="KEGG" id="ifl:C1H71_18045"/>
<evidence type="ECO:0000313" key="2">
    <source>
        <dbReference type="EMBL" id="QBC45247.1"/>
    </source>
</evidence>
<evidence type="ECO:0000259" key="1">
    <source>
        <dbReference type="PROSITE" id="PS51186"/>
    </source>
</evidence>
<dbReference type="Gene3D" id="3.40.630.30">
    <property type="match status" value="1"/>
</dbReference>
<evidence type="ECO:0000313" key="3">
    <source>
        <dbReference type="Proteomes" id="UP000515917"/>
    </source>
</evidence>
<feature type="domain" description="N-acetyltransferase" evidence="1">
    <location>
        <begin position="10"/>
        <end position="165"/>
    </location>
</feature>
<name>A0A7G3GCP0_9NEIS</name>
<proteinExistence type="predicted"/>